<dbReference type="InterPro" id="IPR002138">
    <property type="entry name" value="Pept_C14_p10"/>
</dbReference>
<dbReference type="Proteomes" id="UP000708208">
    <property type="component" value="Unassembled WGS sequence"/>
</dbReference>
<dbReference type="PROSITE" id="PS01122">
    <property type="entry name" value="CASPASE_CYS"/>
    <property type="match status" value="1"/>
</dbReference>
<protein>
    <submittedName>
        <fullName evidence="5">Uncharacterized protein</fullName>
    </submittedName>
</protein>
<dbReference type="InterPro" id="IPR052039">
    <property type="entry name" value="Caspase-related_regulators"/>
</dbReference>
<reference evidence="5" key="1">
    <citation type="submission" date="2021-06" db="EMBL/GenBank/DDBJ databases">
        <authorList>
            <person name="Hodson N. C."/>
            <person name="Mongue J. A."/>
            <person name="Jaron S. K."/>
        </authorList>
    </citation>
    <scope>NUCLEOTIDE SEQUENCE</scope>
</reference>
<dbReference type="InterPro" id="IPR011600">
    <property type="entry name" value="Pept_C14_caspase"/>
</dbReference>
<dbReference type="InterPro" id="IPR033139">
    <property type="entry name" value="Caspase_cys_AS"/>
</dbReference>
<evidence type="ECO:0000313" key="5">
    <source>
        <dbReference type="EMBL" id="CAG7818767.1"/>
    </source>
</evidence>
<dbReference type="PANTHER" id="PTHR22576:SF41">
    <property type="entry name" value="CASPASE 14, APOPTOSIS-RELATED CYSTEINE PEPTIDASE"/>
    <property type="match status" value="1"/>
</dbReference>
<dbReference type="InterPro" id="IPR001309">
    <property type="entry name" value="Pept_C14_p20"/>
</dbReference>
<dbReference type="EMBL" id="CAJVCH010429553">
    <property type="protein sequence ID" value="CAG7818767.1"/>
    <property type="molecule type" value="Genomic_DNA"/>
</dbReference>
<dbReference type="GO" id="GO:0006508">
    <property type="term" value="P:proteolysis"/>
    <property type="evidence" value="ECO:0007669"/>
    <property type="project" value="InterPro"/>
</dbReference>
<dbReference type="OrthoDB" id="6116485at2759"/>
<accession>A0A8J2KLS4</accession>
<feature type="domain" description="Caspase family p10" evidence="3">
    <location>
        <begin position="142"/>
        <end position="236"/>
    </location>
</feature>
<proteinExistence type="inferred from homology"/>
<dbReference type="PANTHER" id="PTHR22576">
    <property type="entry name" value="MUCOSA ASSOCIATED LYMPHOID TISSUE LYMPHOMA TRANSLOCATION PROTEIN 1/PARACASPASE"/>
    <property type="match status" value="1"/>
</dbReference>
<dbReference type="SMART" id="SM00115">
    <property type="entry name" value="CASc"/>
    <property type="match status" value="1"/>
</dbReference>
<comment type="similarity">
    <text evidence="1">Belongs to the peptidase C14A family.</text>
</comment>
<sequence>MDMKRRDCAGSLSNESVTDGLVGSMSSHPNDVPEMPPSKYHLYYKMDYPQRSLTIIFNFEQWDNSDNTDNEHPNVYLPRREVNQIWEEFQADKCPTLAGKPKIFIIQACRGIKVDNGTRVYGDHGFTPSPNTNNDGTDSGGFSYVTPNAADTFIAFSCPPGQVSYRNRTNGTWFIQAVCKVLTEEADNADLQTLFTHVAREVALNNESSSNDATKDKKVQVSSSTSTLIRIVKFGRKRRARGVDKTVEGAEIVLGNNKHRLPPPSSEDVFNLTNNFAHHGRDPGPEFENSLLTNPVD</sequence>
<dbReference type="PROSITE" id="PS50208">
    <property type="entry name" value="CASPASE_P20"/>
    <property type="match status" value="1"/>
</dbReference>
<feature type="domain" description="Caspase family p20" evidence="4">
    <location>
        <begin position="81"/>
        <end position="113"/>
    </location>
</feature>
<comment type="caution">
    <text evidence="5">The sequence shown here is derived from an EMBL/GenBank/DDBJ whole genome shotgun (WGS) entry which is preliminary data.</text>
</comment>
<keyword evidence="6" id="KW-1185">Reference proteome</keyword>
<evidence type="ECO:0000259" key="4">
    <source>
        <dbReference type="PROSITE" id="PS50208"/>
    </source>
</evidence>
<gene>
    <name evidence="5" type="ORF">AFUS01_LOCUS29248</name>
</gene>
<evidence type="ECO:0000256" key="1">
    <source>
        <dbReference type="RuleBase" id="RU003971"/>
    </source>
</evidence>
<dbReference type="Pfam" id="PF00656">
    <property type="entry name" value="Peptidase_C14"/>
    <property type="match status" value="1"/>
</dbReference>
<evidence type="ECO:0000313" key="6">
    <source>
        <dbReference type="Proteomes" id="UP000708208"/>
    </source>
</evidence>
<dbReference type="PROSITE" id="PS50207">
    <property type="entry name" value="CASPASE_P10"/>
    <property type="match status" value="1"/>
</dbReference>
<evidence type="ECO:0000256" key="2">
    <source>
        <dbReference type="SAM" id="MobiDB-lite"/>
    </source>
</evidence>
<dbReference type="GO" id="GO:0004197">
    <property type="term" value="F:cysteine-type endopeptidase activity"/>
    <property type="evidence" value="ECO:0007669"/>
    <property type="project" value="InterPro"/>
</dbReference>
<feature type="region of interest" description="Disordered" evidence="2">
    <location>
        <begin position="1"/>
        <end position="33"/>
    </location>
</feature>
<evidence type="ECO:0000259" key="3">
    <source>
        <dbReference type="PROSITE" id="PS50207"/>
    </source>
</evidence>
<dbReference type="AlphaFoldDB" id="A0A8J2KLS4"/>
<dbReference type="InterPro" id="IPR015917">
    <property type="entry name" value="Pept_C14A"/>
</dbReference>
<organism evidence="5 6">
    <name type="scientific">Allacma fusca</name>
    <dbReference type="NCBI Taxonomy" id="39272"/>
    <lineage>
        <taxon>Eukaryota</taxon>
        <taxon>Metazoa</taxon>
        <taxon>Ecdysozoa</taxon>
        <taxon>Arthropoda</taxon>
        <taxon>Hexapoda</taxon>
        <taxon>Collembola</taxon>
        <taxon>Symphypleona</taxon>
        <taxon>Sminthuridae</taxon>
        <taxon>Allacma</taxon>
    </lineage>
</organism>
<name>A0A8J2KLS4_9HEXA</name>